<dbReference type="EMBL" id="JBBNAF010000002">
    <property type="protein sequence ID" value="KAK9162744.1"/>
    <property type="molecule type" value="Genomic_DNA"/>
</dbReference>
<reference evidence="2 3" key="1">
    <citation type="submission" date="2024-01" db="EMBL/GenBank/DDBJ databases">
        <title>Genome assemblies of Stephania.</title>
        <authorList>
            <person name="Yang L."/>
        </authorList>
    </citation>
    <scope>NUCLEOTIDE SEQUENCE [LARGE SCALE GENOMIC DNA]</scope>
    <source>
        <strain evidence="2">YNDBR</strain>
        <tissue evidence="2">Leaf</tissue>
    </source>
</reference>
<dbReference type="AlphaFoldDB" id="A0AAP0Q1T4"/>
<feature type="region of interest" description="Disordered" evidence="1">
    <location>
        <begin position="1"/>
        <end position="43"/>
    </location>
</feature>
<proteinExistence type="predicted"/>
<sequence length="112" mass="12617">MLDIDEDGDESDNSEFSSNNENGSKSRHVGEGSSRPIHAHDEPIKLMRKEIKEMQINLLQVIQNKTLDCNDLRELQGRLGRMEQALIDRLGISFAPPVDDPIDSKTDDDPDD</sequence>
<evidence type="ECO:0000313" key="3">
    <source>
        <dbReference type="Proteomes" id="UP001420932"/>
    </source>
</evidence>
<feature type="compositionally biased region" description="Low complexity" evidence="1">
    <location>
        <begin position="14"/>
        <end position="23"/>
    </location>
</feature>
<dbReference type="Proteomes" id="UP001420932">
    <property type="component" value="Unassembled WGS sequence"/>
</dbReference>
<name>A0AAP0Q1T4_9MAGN</name>
<feature type="compositionally biased region" description="Acidic residues" evidence="1">
    <location>
        <begin position="1"/>
        <end position="13"/>
    </location>
</feature>
<accession>A0AAP0Q1T4</accession>
<organism evidence="2 3">
    <name type="scientific">Stephania yunnanensis</name>
    <dbReference type="NCBI Taxonomy" id="152371"/>
    <lineage>
        <taxon>Eukaryota</taxon>
        <taxon>Viridiplantae</taxon>
        <taxon>Streptophyta</taxon>
        <taxon>Embryophyta</taxon>
        <taxon>Tracheophyta</taxon>
        <taxon>Spermatophyta</taxon>
        <taxon>Magnoliopsida</taxon>
        <taxon>Ranunculales</taxon>
        <taxon>Menispermaceae</taxon>
        <taxon>Menispermoideae</taxon>
        <taxon>Cissampelideae</taxon>
        <taxon>Stephania</taxon>
    </lineage>
</organism>
<evidence type="ECO:0000256" key="1">
    <source>
        <dbReference type="SAM" id="MobiDB-lite"/>
    </source>
</evidence>
<evidence type="ECO:0000313" key="2">
    <source>
        <dbReference type="EMBL" id="KAK9162744.1"/>
    </source>
</evidence>
<protein>
    <submittedName>
        <fullName evidence="2">Uncharacterized protein</fullName>
    </submittedName>
</protein>
<comment type="caution">
    <text evidence="2">The sequence shown here is derived from an EMBL/GenBank/DDBJ whole genome shotgun (WGS) entry which is preliminary data.</text>
</comment>
<keyword evidence="3" id="KW-1185">Reference proteome</keyword>
<gene>
    <name evidence="2" type="ORF">Syun_003646</name>
</gene>